<proteinExistence type="predicted"/>
<evidence type="ECO:0000313" key="2">
    <source>
        <dbReference type="EMBL" id="CDH45376.1"/>
    </source>
</evidence>
<dbReference type="Gene3D" id="3.40.50.1010">
    <property type="entry name" value="5'-nuclease"/>
    <property type="match status" value="1"/>
</dbReference>
<dbReference type="SUPFAM" id="SSF88723">
    <property type="entry name" value="PIN domain-like"/>
    <property type="match status" value="1"/>
</dbReference>
<name>A0A7U7GBI9_9GAMM</name>
<dbReference type="AlphaFoldDB" id="A0A7U7GBI9"/>
<protein>
    <submittedName>
        <fullName evidence="2">PilT protein domain protein</fullName>
    </submittedName>
</protein>
<reference evidence="2 3" key="1">
    <citation type="journal article" date="2014" name="ISME J.">
        <title>Candidatus Competibacter-lineage genomes retrieved from metagenomes reveal functional metabolic diversity.</title>
        <authorList>
            <person name="McIlroy S.J."/>
            <person name="Albertsen M."/>
            <person name="Andresen E.K."/>
            <person name="Saunders A.M."/>
            <person name="Kristiansen R."/>
            <person name="Stokholm-Bjerregaard M."/>
            <person name="Nielsen K.L."/>
            <person name="Nielsen P.H."/>
        </authorList>
    </citation>
    <scope>NUCLEOTIDE SEQUENCE [LARGE SCALE GENOMIC DNA]</scope>
    <source>
        <strain evidence="2 3">Run_B_J11</strain>
    </source>
</reference>
<dbReference type="Pfam" id="PF01850">
    <property type="entry name" value="PIN"/>
    <property type="match status" value="1"/>
</dbReference>
<dbReference type="Proteomes" id="UP000019184">
    <property type="component" value="Unassembled WGS sequence"/>
</dbReference>
<dbReference type="InterPro" id="IPR029060">
    <property type="entry name" value="PIN-like_dom_sf"/>
</dbReference>
<dbReference type="CDD" id="cd18692">
    <property type="entry name" value="PIN_VapC-like"/>
    <property type="match status" value="1"/>
</dbReference>
<keyword evidence="3" id="KW-1185">Reference proteome</keyword>
<evidence type="ECO:0000259" key="1">
    <source>
        <dbReference type="Pfam" id="PF01850"/>
    </source>
</evidence>
<feature type="domain" description="PIN" evidence="1">
    <location>
        <begin position="8"/>
        <end position="118"/>
    </location>
</feature>
<evidence type="ECO:0000313" key="3">
    <source>
        <dbReference type="Proteomes" id="UP000019184"/>
    </source>
</evidence>
<comment type="caution">
    <text evidence="2">The sequence shown here is derived from an EMBL/GenBank/DDBJ whole genome shotgun (WGS) entry which is preliminary data.</text>
</comment>
<dbReference type="EMBL" id="CBTK010000146">
    <property type="protein sequence ID" value="CDH45376.1"/>
    <property type="molecule type" value="Genomic_DNA"/>
</dbReference>
<sequence length="140" mass="15896">MPAEQRAFIDSNIVLYALGAETLKQQAAWRVLFQFPLISVQVLNECSNVLIKKRKIDKSLVRSTLQDILKFVSVEAMGMPIVETAWILLDRYRFSYFDSLILASALTANCQILYSEDLHHGQVIDGRLTIINPFLPDGRP</sequence>
<dbReference type="InterPro" id="IPR002716">
    <property type="entry name" value="PIN_dom"/>
</dbReference>
<organism evidence="2 3">
    <name type="scientific">Candidatus Contendobacter odensis Run_B_J11</name>
    <dbReference type="NCBI Taxonomy" id="1400861"/>
    <lineage>
        <taxon>Bacteria</taxon>
        <taxon>Pseudomonadati</taxon>
        <taxon>Pseudomonadota</taxon>
        <taxon>Gammaproteobacteria</taxon>
        <taxon>Candidatus Competibacteraceae</taxon>
        <taxon>Candidatus Contendibacter</taxon>
    </lineage>
</organism>
<accession>A0A7U7GBI9</accession>
<gene>
    <name evidence="2" type="ORF">BN874_230023</name>
</gene>
<dbReference type="RefSeq" id="WP_034433003.1">
    <property type="nucleotide sequence ID" value="NZ_CBTK010000146.1"/>
</dbReference>